<sequence length="116" mass="13305">MYRPLGPEEYALVRDSGFRRWPPRLPEQPIFYPVTNQRYAEEIASRWNVKDSGVGYVAQFDVLAAFVDQYAIQKVGGAHHTEWWIPAEDLDKFNEAIVGLITIIARFDAPPAEPRT</sequence>
<evidence type="ECO:0000313" key="2">
    <source>
        <dbReference type="EMBL" id="WOB28569.1"/>
    </source>
</evidence>
<evidence type="ECO:0000313" key="4">
    <source>
        <dbReference type="Proteomes" id="UP001304534"/>
    </source>
</evidence>
<protein>
    <recommendedName>
        <fullName evidence="5">ADP-ribosylation/crystallin J1</fullName>
    </recommendedName>
</protein>
<evidence type="ECO:0000313" key="1">
    <source>
        <dbReference type="EMBL" id="PPU50145.1"/>
    </source>
</evidence>
<keyword evidence="4" id="KW-1185">Reference proteome</keyword>
<dbReference type="Proteomes" id="UP000238908">
    <property type="component" value="Unassembled WGS sequence"/>
</dbReference>
<proteinExistence type="predicted"/>
<dbReference type="Proteomes" id="UP001304534">
    <property type="component" value="Chromosome"/>
</dbReference>
<evidence type="ECO:0008006" key="5">
    <source>
        <dbReference type="Google" id="ProtNLM"/>
    </source>
</evidence>
<reference evidence="2 4" key="2">
    <citation type="submission" date="2022-08" db="EMBL/GenBank/DDBJ databases">
        <title>Whole genome sequencing-based tracing of a 2022 introduction and outbreak of Xanthomonas hortorum pv. pelargonii.</title>
        <authorList>
            <person name="Iruegas-Bocardo F."/>
            <person name="Weisberg A.K."/>
            <person name="Riutta E.R."/>
            <person name="Kilday K."/>
            <person name="Bonkowski J.C."/>
            <person name="Creswell T."/>
            <person name="Daughtrey M.L."/>
            <person name="Rane K."/>
            <person name="Grunwald N.J."/>
            <person name="Chang J.H."/>
            <person name="Putnam M.L."/>
        </authorList>
    </citation>
    <scope>NUCLEOTIDE SEQUENCE [LARGE SCALE GENOMIC DNA]</scope>
    <source>
        <strain evidence="2 4">22-325</strain>
    </source>
</reference>
<dbReference type="EMBL" id="CP103840">
    <property type="protein sequence ID" value="WOB28569.1"/>
    <property type="molecule type" value="Genomic_DNA"/>
</dbReference>
<reference evidence="1 3" key="1">
    <citation type="submission" date="2016-08" db="EMBL/GenBank/DDBJ databases">
        <authorList>
            <person name="Seilhamer J.J."/>
        </authorList>
    </citation>
    <scope>NUCLEOTIDE SEQUENCE [LARGE SCALE GENOMIC DNA]</scope>
    <source>
        <strain evidence="1 3">CFBP7245</strain>
    </source>
</reference>
<dbReference type="RefSeq" id="WP_104617388.1">
    <property type="nucleotide sequence ID" value="NZ_CP103837.1"/>
</dbReference>
<accession>A0A2S7BX16</accession>
<dbReference type="AlphaFoldDB" id="A0A2S7BX16"/>
<dbReference type="GeneID" id="95584110"/>
<name>A0A2S7BX16_9XANT</name>
<dbReference type="EMBL" id="MDEE01000053">
    <property type="protein sequence ID" value="PPU50145.1"/>
    <property type="molecule type" value="Genomic_DNA"/>
</dbReference>
<gene>
    <name evidence="2" type="ORF">NYR99_09520</name>
    <name evidence="1" type="ORF">XdyCFBP7245_21130</name>
</gene>
<organism evidence="1 3">
    <name type="scientific">Xanthomonas dyei</name>
    <dbReference type="NCBI Taxonomy" id="743699"/>
    <lineage>
        <taxon>Bacteria</taxon>
        <taxon>Pseudomonadati</taxon>
        <taxon>Pseudomonadota</taxon>
        <taxon>Gammaproteobacteria</taxon>
        <taxon>Lysobacterales</taxon>
        <taxon>Lysobacteraceae</taxon>
        <taxon>Xanthomonas</taxon>
    </lineage>
</organism>
<evidence type="ECO:0000313" key="3">
    <source>
        <dbReference type="Proteomes" id="UP000238908"/>
    </source>
</evidence>